<accession>A0ACB5TUF6</accession>
<sequence>MPPSKKDATRVIELDNYNNDSFNTINTVNTGNDDDDDDVITNPFENTNSISARHAVRRTSTAAATASASAAGVSNNTESSSNGIYEITTREDASLIQSDDVAFGLDNETEFPEGSFKGWVTTIGSSLALMTVFGIMNTIGVISSYVQSHQLSNVPVSSVSWVFSLYMFNTLLWGVFVGAAFDTFGAKKVLLPGMLLNLLGLFSLAECKTLWQFILAFGISSGIGSSLMLTPLIGVVSHWFLKKRGLALGLAQVGGSAAGIAFPLMLRSLYDKLGYGWSMRILAFICLGLCIVSFFLVRDRLDEISAMSKNNAVNSKDNDDNNNNVSESTFTEKLKSSLDFNQLRDKKFTLLVSALFMNEFSLLLVITYLGTYAQAHGYTESTSYIVLTVLNSFGTLGKYLPAHFADYFGRFNMITLMSIIMSVSIFIIWLPFGSNLIALYIFAAIYGFAFAATYSLTPTCVGQISKTEQFGRRYGTAYFFVAFGNLISLPIGGKIIGKGSVKEYENMIIFAGVSCVFATALFIAARYAIIGKKIKVFV</sequence>
<reference evidence="1" key="1">
    <citation type="submission" date="2023-04" db="EMBL/GenBank/DDBJ databases">
        <title>Candida boidinii NBRC 1967.</title>
        <authorList>
            <person name="Ichikawa N."/>
            <person name="Sato H."/>
            <person name="Tonouchi N."/>
        </authorList>
    </citation>
    <scope>NUCLEOTIDE SEQUENCE</scope>
    <source>
        <strain evidence="1">NBRC 1967</strain>
    </source>
</reference>
<keyword evidence="2" id="KW-1185">Reference proteome</keyword>
<proteinExistence type="predicted"/>
<protein>
    <submittedName>
        <fullName evidence="1">Unnamed protein product</fullName>
    </submittedName>
</protein>
<comment type="caution">
    <text evidence="1">The sequence shown here is derived from an EMBL/GenBank/DDBJ whole genome shotgun (WGS) entry which is preliminary data.</text>
</comment>
<dbReference type="Proteomes" id="UP001165101">
    <property type="component" value="Unassembled WGS sequence"/>
</dbReference>
<name>A0ACB5TUF6_CANBO</name>
<evidence type="ECO:0000313" key="2">
    <source>
        <dbReference type="Proteomes" id="UP001165101"/>
    </source>
</evidence>
<gene>
    <name evidence="1" type="ORF">Cboi01_000397800</name>
</gene>
<evidence type="ECO:0000313" key="1">
    <source>
        <dbReference type="EMBL" id="GME95610.1"/>
    </source>
</evidence>
<dbReference type="EMBL" id="BSXV01002386">
    <property type="protein sequence ID" value="GME95610.1"/>
    <property type="molecule type" value="Genomic_DNA"/>
</dbReference>
<organism evidence="1 2">
    <name type="scientific">Candida boidinii</name>
    <name type="common">Yeast</name>
    <dbReference type="NCBI Taxonomy" id="5477"/>
    <lineage>
        <taxon>Eukaryota</taxon>
        <taxon>Fungi</taxon>
        <taxon>Dikarya</taxon>
        <taxon>Ascomycota</taxon>
        <taxon>Saccharomycotina</taxon>
        <taxon>Pichiomycetes</taxon>
        <taxon>Pichiales</taxon>
        <taxon>Pichiaceae</taxon>
        <taxon>Ogataea</taxon>
        <taxon>Ogataea/Candida clade</taxon>
    </lineage>
</organism>